<feature type="region of interest" description="Disordered" evidence="2">
    <location>
        <begin position="967"/>
        <end position="1048"/>
    </location>
</feature>
<dbReference type="Pfam" id="PF03359">
    <property type="entry name" value="GKAP"/>
    <property type="match status" value="1"/>
</dbReference>
<reference evidence="3" key="1">
    <citation type="submission" date="2022-07" db="EMBL/GenBank/DDBJ databases">
        <title>Chromosome-level genome of Muraenolepis orangiensis.</title>
        <authorList>
            <person name="Kim J."/>
        </authorList>
    </citation>
    <scope>NUCLEOTIDE SEQUENCE</scope>
    <source>
        <strain evidence="3">KU_S4_2022</strain>
        <tissue evidence="3">Muscle</tissue>
    </source>
</reference>
<dbReference type="GO" id="GO:0098978">
    <property type="term" value="C:glutamatergic synapse"/>
    <property type="evidence" value="ECO:0007669"/>
    <property type="project" value="TreeGrafter"/>
</dbReference>
<evidence type="ECO:0000256" key="1">
    <source>
        <dbReference type="ARBA" id="ARBA00008839"/>
    </source>
</evidence>
<dbReference type="GO" id="GO:0099572">
    <property type="term" value="C:postsynaptic specialization"/>
    <property type="evidence" value="ECO:0007669"/>
    <property type="project" value="TreeGrafter"/>
</dbReference>
<dbReference type="PANTHER" id="PTHR12353:SF7">
    <property type="entry name" value="DISKS LARGE-ASSOCIATED PROTEIN 1"/>
    <property type="match status" value="1"/>
</dbReference>
<dbReference type="InterPro" id="IPR005026">
    <property type="entry name" value="SAPAP"/>
</dbReference>
<dbReference type="PANTHER" id="PTHR12353">
    <property type="entry name" value="DISKS LARGE-ASSOCIATED PROTEIN DAP SAP90/PSD-95-ASSOCIATED PROTEIN"/>
    <property type="match status" value="1"/>
</dbReference>
<feature type="compositionally biased region" description="Basic residues" evidence="2">
    <location>
        <begin position="984"/>
        <end position="995"/>
    </location>
</feature>
<dbReference type="OrthoDB" id="10036956at2759"/>
<evidence type="ECO:0000313" key="4">
    <source>
        <dbReference type="Proteomes" id="UP001148018"/>
    </source>
</evidence>
<feature type="region of interest" description="Disordered" evidence="2">
    <location>
        <begin position="478"/>
        <end position="501"/>
    </location>
</feature>
<accession>A0A9Q0IDZ2</accession>
<feature type="region of interest" description="Disordered" evidence="2">
    <location>
        <begin position="177"/>
        <end position="264"/>
    </location>
</feature>
<proteinExistence type="inferred from homology"/>
<comment type="caution">
    <text evidence="3">The sequence shown here is derived from an EMBL/GenBank/DDBJ whole genome shotgun (WGS) entry which is preliminary data.</text>
</comment>
<feature type="compositionally biased region" description="Basic residues" evidence="2">
    <location>
        <begin position="241"/>
        <end position="251"/>
    </location>
</feature>
<keyword evidence="4" id="KW-1185">Reference proteome</keyword>
<evidence type="ECO:0000313" key="3">
    <source>
        <dbReference type="EMBL" id="KAJ3594940.1"/>
    </source>
</evidence>
<name>A0A9Q0IDZ2_9TELE</name>
<organism evidence="3 4">
    <name type="scientific">Muraenolepis orangiensis</name>
    <name type="common">Patagonian moray cod</name>
    <dbReference type="NCBI Taxonomy" id="630683"/>
    <lineage>
        <taxon>Eukaryota</taxon>
        <taxon>Metazoa</taxon>
        <taxon>Chordata</taxon>
        <taxon>Craniata</taxon>
        <taxon>Vertebrata</taxon>
        <taxon>Euteleostomi</taxon>
        <taxon>Actinopterygii</taxon>
        <taxon>Neopterygii</taxon>
        <taxon>Teleostei</taxon>
        <taxon>Neoteleostei</taxon>
        <taxon>Acanthomorphata</taxon>
        <taxon>Zeiogadaria</taxon>
        <taxon>Gadariae</taxon>
        <taxon>Gadiformes</taxon>
        <taxon>Muraenolepidoidei</taxon>
        <taxon>Muraenolepididae</taxon>
        <taxon>Muraenolepis</taxon>
    </lineage>
</organism>
<feature type="region of interest" description="Disordered" evidence="2">
    <location>
        <begin position="1"/>
        <end position="25"/>
    </location>
</feature>
<dbReference type="AlphaFoldDB" id="A0A9Q0IDZ2"/>
<evidence type="ECO:0008006" key="5">
    <source>
        <dbReference type="Google" id="ProtNLM"/>
    </source>
</evidence>
<protein>
    <recommendedName>
        <fullName evidence="5">Disks large-associated protein 1</fullName>
    </recommendedName>
</protein>
<feature type="compositionally biased region" description="Polar residues" evidence="2">
    <location>
        <begin position="1025"/>
        <end position="1034"/>
    </location>
</feature>
<dbReference type="GO" id="GO:0060090">
    <property type="term" value="F:molecular adaptor activity"/>
    <property type="evidence" value="ECO:0007669"/>
    <property type="project" value="TreeGrafter"/>
</dbReference>
<dbReference type="Proteomes" id="UP001148018">
    <property type="component" value="Unassembled WGS sequence"/>
</dbReference>
<feature type="compositionally biased region" description="Basic and acidic residues" evidence="2">
    <location>
        <begin position="231"/>
        <end position="240"/>
    </location>
</feature>
<comment type="similarity">
    <text evidence="1">Belongs to the SAPAP family.</text>
</comment>
<sequence length="1048" mass="116371">MKGLSSSQSHHHLVSYDQSEEPLGHHHHDRKLYMYSQMDMSTPLPVPYPHPAELPYHNSHHTLQHCDSGSLVPYGTYPRRCHSTSSSHNPEGKDEVMSVVPYVGRSGGGKWSKNPARPSTNLERSECQSAFPRDGYHTLQYKHMSGPTVAMGSNSNNNDSPGRIRHLVHSVQKLFTKSHSLEGSHHSTSPKGGSHRNMNGGGGGGCRVSRTGRERESPTAGGHQRKHSKSHERCRSAEPKHRSHHHHHHQLHGTTSAPGSGYWSSDDNLERDLCLYKPVHHHHQHPPPPSPSPSPMVMTMGCHPNSNSVLQCPLPNSQPQQYYMIDPYGKLNEHMHHGHSHHLNGVLKSSMRNHDGNQVASCSNNSGIAEGTHSALLCLGPAEAPLVKKGAWSSSLMVSRAQGVNNGNIPSQPCSAGAGSINLNLDRALVKTKQGSQQQDPTCHYLQVPQDEWSTFSPMGDEDDIPCRRMRSGSYVKAMADDSGDDSGDSEGSPKLSPKMQARRASYLKATQPSLTEMTTLQISTEHSPKLQIRSHSYLRAVSEVSINRSVDTLDPKTLLNPKMLLSSPQYRSRNESYMRAMSTISQVSELEVNGQIEQVCEQVYREMQSQAVEGMPMESLDSLPIPGSFRMRSHSYVRAIDQGCSRDEEEEYEGGRPLLLLPASPPRTTATTVRTIQSSTDCDILGLIHLLVDLPSGVDLPTIPPRFAKDLKFYNASAPVDGPEETRDSENPSTFTSIGVQVEHDRGHRRIQRSNSVTAAVQTDLDSPTLAETPHLQSSNNMVFTSSGSISDQYSRDAASSSVSIQGSGNHYHACASDDYDDVGFDPSILPPPDPWIDSVGDHPLQVVQRSVCQRDGHWFLKLLQAETDRMEGWCRQMELDQQANYLTNDMLGKVRSAVGSAQLLMTQKFQQFRKLCEENLNPNAHPKPMASDLAGFWDMLQLSIENISLKFDELHQIRANNWRPLDPPERKEIWRPSPVQKKPPKGPQHHHPPLARDRSLESSEKQKQEARKRLMAVKRAASVRQNSATESADSIEIYIPEAQTRL</sequence>
<feature type="compositionally biased region" description="Polar residues" evidence="2">
    <location>
        <begin position="253"/>
        <end position="264"/>
    </location>
</feature>
<feature type="compositionally biased region" description="Basic and acidic residues" evidence="2">
    <location>
        <begin position="996"/>
        <end position="1014"/>
    </location>
</feature>
<evidence type="ECO:0000256" key="2">
    <source>
        <dbReference type="SAM" id="MobiDB-lite"/>
    </source>
</evidence>
<dbReference type="GO" id="GO:0023052">
    <property type="term" value="P:signaling"/>
    <property type="evidence" value="ECO:0007669"/>
    <property type="project" value="InterPro"/>
</dbReference>
<dbReference type="EMBL" id="JANIIK010000111">
    <property type="protein sequence ID" value="KAJ3594940.1"/>
    <property type="molecule type" value="Genomic_DNA"/>
</dbReference>
<gene>
    <name evidence="3" type="ORF">NHX12_004245</name>
</gene>